<dbReference type="InterPro" id="IPR008969">
    <property type="entry name" value="CarboxyPept-like_regulatory"/>
</dbReference>
<keyword evidence="7 11" id="KW-0798">TonB box</keyword>
<dbReference type="SMART" id="SM00965">
    <property type="entry name" value="STN"/>
    <property type="match status" value="1"/>
</dbReference>
<dbReference type="PROSITE" id="PS52016">
    <property type="entry name" value="TONB_DEPENDENT_REC_3"/>
    <property type="match status" value="1"/>
</dbReference>
<dbReference type="SUPFAM" id="SSF49464">
    <property type="entry name" value="Carboxypeptidase regulatory domain-like"/>
    <property type="match status" value="1"/>
</dbReference>
<dbReference type="Gene3D" id="2.40.170.20">
    <property type="entry name" value="TonB-dependent receptor, beta-barrel domain"/>
    <property type="match status" value="1"/>
</dbReference>
<dbReference type="InterPro" id="IPR011662">
    <property type="entry name" value="Secretin/TonB_short_N"/>
</dbReference>
<dbReference type="SUPFAM" id="SSF56935">
    <property type="entry name" value="Porins"/>
    <property type="match status" value="1"/>
</dbReference>
<dbReference type="Pfam" id="PF07715">
    <property type="entry name" value="Plug"/>
    <property type="match status" value="1"/>
</dbReference>
<dbReference type="Pfam" id="PF13715">
    <property type="entry name" value="CarbopepD_reg_2"/>
    <property type="match status" value="1"/>
</dbReference>
<keyword evidence="3 10" id="KW-1134">Transmembrane beta strand</keyword>
<dbReference type="InterPro" id="IPR000531">
    <property type="entry name" value="Beta-barrel_TonB"/>
</dbReference>
<dbReference type="InterPro" id="IPR037066">
    <property type="entry name" value="Plug_dom_sf"/>
</dbReference>
<dbReference type="Pfam" id="PF00593">
    <property type="entry name" value="TonB_dep_Rec_b-barrel"/>
    <property type="match status" value="1"/>
</dbReference>
<keyword evidence="2 10" id="KW-0813">Transport</keyword>
<evidence type="ECO:0000256" key="11">
    <source>
        <dbReference type="RuleBase" id="RU003357"/>
    </source>
</evidence>
<keyword evidence="4" id="KW-0410">Iron transport</keyword>
<evidence type="ECO:0000313" key="14">
    <source>
        <dbReference type="Proteomes" id="UP000000566"/>
    </source>
</evidence>
<evidence type="ECO:0000256" key="4">
    <source>
        <dbReference type="ARBA" id="ARBA00022496"/>
    </source>
</evidence>
<keyword evidence="4" id="KW-0406">Ion transport</keyword>
<evidence type="ECO:0000256" key="2">
    <source>
        <dbReference type="ARBA" id="ARBA00022448"/>
    </source>
</evidence>
<evidence type="ECO:0000256" key="7">
    <source>
        <dbReference type="ARBA" id="ARBA00023077"/>
    </source>
</evidence>
<dbReference type="STRING" id="435591.BDI_2873"/>
<dbReference type="NCBIfam" id="TIGR04056">
    <property type="entry name" value="OMP_RagA_SusC"/>
    <property type="match status" value="1"/>
</dbReference>
<name>A6LFW7_PARD8</name>
<keyword evidence="6" id="KW-0408">Iron</keyword>
<accession>A6LFW7</accession>
<keyword evidence="8 10" id="KW-0472">Membrane</keyword>
<keyword evidence="14" id="KW-1185">Reference proteome</keyword>
<feature type="domain" description="Secretin/TonB short N-terminal" evidence="12">
    <location>
        <begin position="70"/>
        <end position="120"/>
    </location>
</feature>
<dbReference type="FunFam" id="2.60.40.1120:FF:000003">
    <property type="entry name" value="Outer membrane protein Omp121"/>
    <property type="match status" value="1"/>
</dbReference>
<dbReference type="EMBL" id="CP000140">
    <property type="protein sequence ID" value="ABR44581.1"/>
    <property type="molecule type" value="Genomic_DNA"/>
</dbReference>
<keyword evidence="5 10" id="KW-0812">Transmembrane</keyword>
<evidence type="ECO:0000256" key="8">
    <source>
        <dbReference type="ARBA" id="ARBA00023136"/>
    </source>
</evidence>
<dbReference type="InterPro" id="IPR036942">
    <property type="entry name" value="Beta-barrel_TonB_sf"/>
</dbReference>
<dbReference type="HOGENOM" id="CLU_004317_0_2_10"/>
<evidence type="ECO:0000256" key="6">
    <source>
        <dbReference type="ARBA" id="ARBA00023004"/>
    </source>
</evidence>
<evidence type="ECO:0000259" key="12">
    <source>
        <dbReference type="SMART" id="SM00965"/>
    </source>
</evidence>
<reference evidence="13 14" key="1">
    <citation type="journal article" date="2007" name="PLoS Biol.">
        <title>Evolution of symbiotic bacteria in the distal human intestine.</title>
        <authorList>
            <person name="Xu J."/>
            <person name="Mahowald M.A."/>
            <person name="Ley R.E."/>
            <person name="Lozupone C.A."/>
            <person name="Hamady M."/>
            <person name="Martens E.C."/>
            <person name="Henrissat B."/>
            <person name="Coutinho P.M."/>
            <person name="Minx P."/>
            <person name="Latreille P."/>
            <person name="Cordum H."/>
            <person name="Van Brunt A."/>
            <person name="Kim K."/>
            <person name="Fulton R.S."/>
            <person name="Fulton L.A."/>
            <person name="Clifton S.W."/>
            <person name="Wilson R.K."/>
            <person name="Knight R.D."/>
            <person name="Gordon J.I."/>
        </authorList>
    </citation>
    <scope>NUCLEOTIDE SEQUENCE [LARGE SCALE GENOMIC DNA]</scope>
    <source>
        <strain evidence="14">ATCC 8503 / DSM 20701 / CIP 104284 / JCM 5825 / NCTC 11152</strain>
    </source>
</reference>
<evidence type="ECO:0000256" key="5">
    <source>
        <dbReference type="ARBA" id="ARBA00022692"/>
    </source>
</evidence>
<comment type="similarity">
    <text evidence="10 11">Belongs to the TonB-dependent receptor family.</text>
</comment>
<dbReference type="InterPro" id="IPR012910">
    <property type="entry name" value="Plug_dom"/>
</dbReference>
<dbReference type="InterPro" id="IPR023997">
    <property type="entry name" value="TonB-dep_OMP_SusC/RagA_CS"/>
</dbReference>
<sequence length="1070" mass="119028">MENVSYYRSFRSKDLKKMLSVLKMSFILLFLTLFQAVATNSYSQSVTISVKTDQAPLTDLFAIIEKQSDFLFFYVDSDVKNVKVSVNATDKSIENILSQALRNTSLKYSIEGRNINVFNKNIVAQQTKKRITGVVKDPEGNAIIGANVVEKGTTNGTITDLDGKYVMEVSSNATLEFSYIGYMTQLQPVGGKNEINVNLKEDTQKLDEVVVVGYGTQTKREITGSITNVTAEDFNQGLTRNAADLLQGKVAGLTINTGSGDVTGNSTIQLRGLSTLQNDQGPLIVIDNVPGMDMSTVNPQDIESISILKDASSAAIYGSRSAGGVILITTKKGYASKPTIAYNGAFGVSTLANKPNLLTADQWRSYTSSTPGKDGKDFDMGANTDWFDEITRIGFQQDHAVSLSGGGSHHNYRGSLSYMQREGIARDNSMNRYNARFQFSQRALEDRLKVSITGVATVTDNAPTNATNFLLAYNMIPVRPVKLEDGSWFDTREYDQGNPVRNQKENTHKNRINNFYGTADVGYTIIDGLEAKVLLAKSRNTEDESKYNSIESQAGYNDGGKAERWSRLRDKDLMEWTANYSAEFNKHKINALIGYSWEEENYEETHVQTRGFVTDLLGANNLAAGQNLNPGDAESQKWQSRLISLYARANYSFNEKYMLTATVRRDGSSKFGTNNKWGTFPSVSVGWNITQESFMEKVNWLNDLKLSVGYGITGNQTGLDPYKTLELYGTDGVYYDTGSWLPSYKISQNANPDLKWEQTAMLNIGLDFSVLDSRLGGRIEWYNKKTSDMLYTYPVPTPPYLYSEIMANVGDMRNTGIELSLNADAIRTKDFDWNISLNLAHNENEVTRLSNDVFTMDKILLGDVFIRGGSSSGTHVLEEGRPIGQFYGLVCNGIDENGRYIMVDKDGDGEISDPADYDYIGSAQPKLTYGITNTFRYKNFDLSFFLRGTIGNDILNATRMAYAQSGFLPGTNALDDPLTYTLSETPRFSNYYLEKGSFMRLDNLTLGYKIKALNGIRVYFTAQNLFVITKYKGLDPEVPMDSGDGLTPGVEPREFYPKARTFSVGLNLNF</sequence>
<dbReference type="AlphaFoldDB" id="A6LFW7"/>
<evidence type="ECO:0000256" key="9">
    <source>
        <dbReference type="ARBA" id="ARBA00023237"/>
    </source>
</evidence>
<dbReference type="InterPro" id="IPR023996">
    <property type="entry name" value="TonB-dep_OMP_SusC/RagA"/>
</dbReference>
<dbReference type="Gene3D" id="2.60.40.1120">
    <property type="entry name" value="Carboxypeptidase-like, regulatory domain"/>
    <property type="match status" value="1"/>
</dbReference>
<organism evidence="13 14">
    <name type="scientific">Parabacteroides distasonis (strain ATCC 8503 / DSM 20701 / CIP 104284 / JCM 5825 / NCTC 11152)</name>
    <dbReference type="NCBI Taxonomy" id="435591"/>
    <lineage>
        <taxon>Bacteria</taxon>
        <taxon>Pseudomonadati</taxon>
        <taxon>Bacteroidota</taxon>
        <taxon>Bacteroidia</taxon>
        <taxon>Bacteroidales</taxon>
        <taxon>Tannerellaceae</taxon>
        <taxon>Parabacteroides</taxon>
    </lineage>
</organism>
<dbReference type="KEGG" id="pdi:BDI_2873"/>
<dbReference type="GO" id="GO:0009279">
    <property type="term" value="C:cell outer membrane"/>
    <property type="evidence" value="ECO:0007669"/>
    <property type="project" value="UniProtKB-SubCell"/>
</dbReference>
<gene>
    <name evidence="13" type="ordered locus">BDI_2873</name>
</gene>
<proteinExistence type="inferred from homology"/>
<protein>
    <submittedName>
        <fullName evidence="13">Putative outer membrane protein, probably involved in nutrient binding</fullName>
    </submittedName>
</protein>
<dbReference type="Pfam" id="PF07660">
    <property type="entry name" value="STN"/>
    <property type="match status" value="1"/>
</dbReference>
<comment type="subcellular location">
    <subcellularLocation>
        <location evidence="1 10">Cell outer membrane</location>
        <topology evidence="1 10">Multi-pass membrane protein</topology>
    </subcellularLocation>
</comment>
<evidence type="ECO:0000313" key="13">
    <source>
        <dbReference type="EMBL" id="ABR44581.1"/>
    </source>
</evidence>
<dbReference type="InterPro" id="IPR039426">
    <property type="entry name" value="TonB-dep_rcpt-like"/>
</dbReference>
<keyword evidence="9 10" id="KW-0998">Cell outer membrane</keyword>
<dbReference type="NCBIfam" id="TIGR04057">
    <property type="entry name" value="SusC_RagA_signa"/>
    <property type="match status" value="1"/>
</dbReference>
<dbReference type="eggNOG" id="COG4771">
    <property type="taxonomic scope" value="Bacteria"/>
</dbReference>
<dbReference type="GO" id="GO:0006826">
    <property type="term" value="P:iron ion transport"/>
    <property type="evidence" value="ECO:0007669"/>
    <property type="project" value="UniProtKB-KW"/>
</dbReference>
<evidence type="ECO:0000256" key="1">
    <source>
        <dbReference type="ARBA" id="ARBA00004571"/>
    </source>
</evidence>
<evidence type="ECO:0000256" key="10">
    <source>
        <dbReference type="PROSITE-ProRule" id="PRU01360"/>
    </source>
</evidence>
<dbReference type="Proteomes" id="UP000000566">
    <property type="component" value="Chromosome"/>
</dbReference>
<dbReference type="Gene3D" id="2.170.130.10">
    <property type="entry name" value="TonB-dependent receptor, plug domain"/>
    <property type="match status" value="1"/>
</dbReference>
<dbReference type="PaxDb" id="435591-BDI_2873"/>
<evidence type="ECO:0000256" key="3">
    <source>
        <dbReference type="ARBA" id="ARBA00022452"/>
    </source>
</evidence>